<sequence length="161" mass="17615">MAKKIAKTNALRLLDAAKIAYSIHNYSIDDDLIDGASVYKKLGLPSEAFFKTLIARGKSKEIYVFVVPVLAALDLKKAAKAASEKSIELTAMKELLTLTGYIRGGCSPVGMKKHYQTFFDHSIDTLEKVYVSAGKKGILMELTPNDLIRITEGKSIALCTN</sequence>
<dbReference type="GO" id="GO:0006412">
    <property type="term" value="P:translation"/>
    <property type="evidence" value="ECO:0007669"/>
    <property type="project" value="UniProtKB-KW"/>
</dbReference>
<name>A0A1I7IUQ9_9FLAO</name>
<comment type="similarity">
    <text evidence="1 4">Belongs to the prolyl-tRNA editing family. YbaK/EbsC subfamily.</text>
</comment>
<dbReference type="NCBIfam" id="TIGR00011">
    <property type="entry name" value="YbaK_EbsC"/>
    <property type="match status" value="1"/>
</dbReference>
<dbReference type="InterPro" id="IPR004369">
    <property type="entry name" value="Prolyl-tRNA_editing_YbaK/EbsC"/>
</dbReference>
<dbReference type="STRING" id="1224947.SAMN05216480_12221"/>
<protein>
    <recommendedName>
        <fullName evidence="4">Cys-tRNA(Pro)/Cys-tRNA(Cys) deacylase</fullName>
        <ecNumber evidence="4">4.2.-.-</ecNumber>
    </recommendedName>
</protein>
<dbReference type="GO" id="GO:0002161">
    <property type="term" value="F:aminoacyl-tRNA deacylase activity"/>
    <property type="evidence" value="ECO:0007669"/>
    <property type="project" value="InterPro"/>
</dbReference>
<gene>
    <name evidence="6" type="ORF">SAMN05216480_12221</name>
</gene>
<evidence type="ECO:0000313" key="6">
    <source>
        <dbReference type="EMBL" id="SFU76622.1"/>
    </source>
</evidence>
<dbReference type="CDD" id="cd00002">
    <property type="entry name" value="YbaK_deacylase"/>
    <property type="match status" value="1"/>
</dbReference>
<keyword evidence="7" id="KW-1185">Reference proteome</keyword>
<dbReference type="GO" id="GO:0016829">
    <property type="term" value="F:lyase activity"/>
    <property type="evidence" value="ECO:0007669"/>
    <property type="project" value="UniProtKB-KW"/>
</dbReference>
<dbReference type="PANTHER" id="PTHR30411">
    <property type="entry name" value="CYTOPLASMIC PROTEIN"/>
    <property type="match status" value="1"/>
</dbReference>
<dbReference type="PIRSF" id="PIRSF006181">
    <property type="entry name" value="EbsC_YbaK"/>
    <property type="match status" value="1"/>
</dbReference>
<reference evidence="6 7" key="1">
    <citation type="submission" date="2016-10" db="EMBL/GenBank/DDBJ databases">
        <authorList>
            <person name="de Groot N.N."/>
        </authorList>
    </citation>
    <scope>NUCLEOTIDE SEQUENCE [LARGE SCALE GENOMIC DNA]</scope>
    <source>
        <strain evidence="6 7">CGMCC 1.12333</strain>
    </source>
</reference>
<keyword evidence="3 4" id="KW-0456">Lyase</keyword>
<keyword evidence="2 4" id="KW-0648">Protein biosynthesis</keyword>
<evidence type="ECO:0000256" key="1">
    <source>
        <dbReference type="ARBA" id="ARBA00009798"/>
    </source>
</evidence>
<dbReference type="InterPro" id="IPR007214">
    <property type="entry name" value="YbaK/aa-tRNA-synth-assoc-dom"/>
</dbReference>
<dbReference type="Proteomes" id="UP000199138">
    <property type="component" value="Unassembled WGS sequence"/>
</dbReference>
<dbReference type="PANTHER" id="PTHR30411:SF0">
    <property type="entry name" value="CYS-TRNA(PRO)_CYS-TRNA(CYS) DEACYLASE YBAK"/>
    <property type="match status" value="1"/>
</dbReference>
<proteinExistence type="inferred from homology"/>
<dbReference type="EC" id="4.2.-.-" evidence="4"/>
<evidence type="ECO:0000256" key="4">
    <source>
        <dbReference type="PIRNR" id="PIRNR006181"/>
    </source>
</evidence>
<evidence type="ECO:0000313" key="7">
    <source>
        <dbReference type="Proteomes" id="UP000199138"/>
    </source>
</evidence>
<dbReference type="AlphaFoldDB" id="A0A1I7IUQ9"/>
<feature type="domain" description="YbaK/aminoacyl-tRNA synthetase-associated" evidence="5">
    <location>
        <begin position="37"/>
        <end position="149"/>
    </location>
</feature>
<dbReference type="RefSeq" id="WP_093026529.1">
    <property type="nucleotide sequence ID" value="NZ_FPBK01000022.1"/>
</dbReference>
<evidence type="ECO:0000259" key="5">
    <source>
        <dbReference type="Pfam" id="PF04073"/>
    </source>
</evidence>
<dbReference type="SUPFAM" id="SSF55826">
    <property type="entry name" value="YbaK/ProRS associated domain"/>
    <property type="match status" value="1"/>
</dbReference>
<dbReference type="InterPro" id="IPR036754">
    <property type="entry name" value="YbaK/aa-tRNA-synt-asso_dom_sf"/>
</dbReference>
<dbReference type="OrthoDB" id="9809296at2"/>
<organism evidence="6 7">
    <name type="scientific">Pustulibacterium marinum</name>
    <dbReference type="NCBI Taxonomy" id="1224947"/>
    <lineage>
        <taxon>Bacteria</taxon>
        <taxon>Pseudomonadati</taxon>
        <taxon>Bacteroidota</taxon>
        <taxon>Flavobacteriia</taxon>
        <taxon>Flavobacteriales</taxon>
        <taxon>Flavobacteriaceae</taxon>
        <taxon>Pustulibacterium</taxon>
    </lineage>
</organism>
<accession>A0A1I7IUQ9</accession>
<dbReference type="EMBL" id="FPBK01000022">
    <property type="protein sequence ID" value="SFU76622.1"/>
    <property type="molecule type" value="Genomic_DNA"/>
</dbReference>
<dbReference type="Gene3D" id="3.90.960.10">
    <property type="entry name" value="YbaK/aminoacyl-tRNA synthetase-associated domain"/>
    <property type="match status" value="1"/>
</dbReference>
<dbReference type="Pfam" id="PF04073">
    <property type="entry name" value="tRNA_edit"/>
    <property type="match status" value="1"/>
</dbReference>
<evidence type="ECO:0000256" key="3">
    <source>
        <dbReference type="ARBA" id="ARBA00023239"/>
    </source>
</evidence>
<evidence type="ECO:0000256" key="2">
    <source>
        <dbReference type="ARBA" id="ARBA00022917"/>
    </source>
</evidence>